<evidence type="ECO:0000313" key="2">
    <source>
        <dbReference type="EMBL" id="SVD86740.1"/>
    </source>
</evidence>
<proteinExistence type="predicted"/>
<protein>
    <submittedName>
        <fullName evidence="2">Uncharacterized protein</fullName>
    </submittedName>
</protein>
<keyword evidence="1" id="KW-1133">Transmembrane helix</keyword>
<feature type="non-terminal residue" evidence="2">
    <location>
        <position position="71"/>
    </location>
</feature>
<dbReference type="AlphaFoldDB" id="A0A382YUG1"/>
<gene>
    <name evidence="2" type="ORF">METZ01_LOCUS439594</name>
</gene>
<keyword evidence="1" id="KW-0472">Membrane</keyword>
<feature type="transmembrane region" description="Helical" evidence="1">
    <location>
        <begin position="24"/>
        <end position="43"/>
    </location>
</feature>
<evidence type="ECO:0000256" key="1">
    <source>
        <dbReference type="SAM" id="Phobius"/>
    </source>
</evidence>
<organism evidence="2">
    <name type="scientific">marine metagenome</name>
    <dbReference type="NCBI Taxonomy" id="408172"/>
    <lineage>
        <taxon>unclassified sequences</taxon>
        <taxon>metagenomes</taxon>
        <taxon>ecological metagenomes</taxon>
    </lineage>
</organism>
<dbReference type="EMBL" id="UINC01178532">
    <property type="protein sequence ID" value="SVD86740.1"/>
    <property type="molecule type" value="Genomic_DNA"/>
</dbReference>
<sequence length="71" mass="7216">VRSSIPLGHEVCPVGLQVHSRAPLMAVLGGLMGGTIAILLVTLTSRAYPLPTGGMPIVPLPTAGVITFEGL</sequence>
<accession>A0A382YUG1</accession>
<keyword evidence="1" id="KW-0812">Transmembrane</keyword>
<dbReference type="InterPro" id="IPR021776">
    <property type="entry name" value="ActD"/>
</dbReference>
<reference evidence="2" key="1">
    <citation type="submission" date="2018-05" db="EMBL/GenBank/DDBJ databases">
        <authorList>
            <person name="Lanie J.A."/>
            <person name="Ng W.-L."/>
            <person name="Kazmierczak K.M."/>
            <person name="Andrzejewski T.M."/>
            <person name="Davidsen T.M."/>
            <person name="Wayne K.J."/>
            <person name="Tettelin H."/>
            <person name="Glass J.I."/>
            <person name="Rusch D."/>
            <person name="Podicherti R."/>
            <person name="Tsui H.-C.T."/>
            <person name="Winkler M.E."/>
        </authorList>
    </citation>
    <scope>NUCLEOTIDE SEQUENCE</scope>
</reference>
<name>A0A382YUG1_9ZZZZ</name>
<dbReference type="Pfam" id="PF11821">
    <property type="entry name" value="ActD"/>
    <property type="match status" value="1"/>
</dbReference>
<feature type="non-terminal residue" evidence="2">
    <location>
        <position position="1"/>
    </location>
</feature>